<dbReference type="Proteomes" id="UP001595693">
    <property type="component" value="Unassembled WGS sequence"/>
</dbReference>
<sequence length="218" mass="23020">MTTSCHAQRARALSALTGVVVVFVACLAGLPTAAQAATVQVEVLDAAGRPLPDAVVFLESADARKAVKPLSGAEMAQEKRQFVPGVLVVPVGTEVRFPNHDSVRHHVYSFSPAKKFELKLYTGTPSNPVLFDRPGVAVLGCNIHDQMVGWIVVVDTPYYARTPAAPGRAQIDNVPPGTYTLRTWHTRLPVGAPAQEQALTVPATGAAAASVRLAGLQP</sequence>
<gene>
    <name evidence="3" type="ORF">ACFOW3_16425</name>
</gene>
<evidence type="ECO:0000256" key="1">
    <source>
        <dbReference type="ARBA" id="ARBA00004418"/>
    </source>
</evidence>
<reference evidence="4" key="1">
    <citation type="journal article" date="2019" name="Int. J. Syst. Evol. Microbiol.">
        <title>The Global Catalogue of Microorganisms (GCM) 10K type strain sequencing project: providing services to taxonomists for standard genome sequencing and annotation.</title>
        <authorList>
            <consortium name="The Broad Institute Genomics Platform"/>
            <consortium name="The Broad Institute Genome Sequencing Center for Infectious Disease"/>
            <person name="Wu L."/>
            <person name="Ma J."/>
        </authorList>
    </citation>
    <scope>NUCLEOTIDE SEQUENCE [LARGE SCALE GENOMIC DNA]</scope>
    <source>
        <strain evidence="4">CCUG 2113</strain>
    </source>
</reference>
<dbReference type="RefSeq" id="WP_202907198.1">
    <property type="nucleotide sequence ID" value="NZ_JAMXAX010000094.1"/>
</dbReference>
<feature type="chain" id="PRO_5045141244" evidence="2">
    <location>
        <begin position="37"/>
        <end position="218"/>
    </location>
</feature>
<accession>A0ABV8DCW3</accession>
<dbReference type="Gene3D" id="2.60.40.420">
    <property type="entry name" value="Cupredoxins - blue copper proteins"/>
    <property type="match status" value="1"/>
</dbReference>
<dbReference type="InterPro" id="IPR008972">
    <property type="entry name" value="Cupredoxin"/>
</dbReference>
<dbReference type="CDD" id="cd04221">
    <property type="entry name" value="MauL"/>
    <property type="match status" value="1"/>
</dbReference>
<dbReference type="SUPFAM" id="SSF49503">
    <property type="entry name" value="Cupredoxins"/>
    <property type="match status" value="1"/>
</dbReference>
<evidence type="ECO:0000256" key="2">
    <source>
        <dbReference type="SAM" id="SignalP"/>
    </source>
</evidence>
<organism evidence="3 4">
    <name type="scientific">Acidovorax facilis</name>
    <dbReference type="NCBI Taxonomy" id="12917"/>
    <lineage>
        <taxon>Bacteria</taxon>
        <taxon>Pseudomonadati</taxon>
        <taxon>Pseudomonadota</taxon>
        <taxon>Betaproteobacteria</taxon>
        <taxon>Burkholderiales</taxon>
        <taxon>Comamonadaceae</taxon>
        <taxon>Acidovorax</taxon>
    </lineage>
</organism>
<comment type="subcellular location">
    <subcellularLocation>
        <location evidence="1">Periplasm</location>
    </subcellularLocation>
</comment>
<dbReference type="InterPro" id="IPR034242">
    <property type="entry name" value="MauL"/>
</dbReference>
<evidence type="ECO:0000313" key="3">
    <source>
        <dbReference type="EMBL" id="MFC3936200.1"/>
    </source>
</evidence>
<keyword evidence="2" id="KW-0732">Signal</keyword>
<evidence type="ECO:0000313" key="4">
    <source>
        <dbReference type="Proteomes" id="UP001595693"/>
    </source>
</evidence>
<comment type="caution">
    <text evidence="3">The sequence shown here is derived from an EMBL/GenBank/DDBJ whole genome shotgun (WGS) entry which is preliminary data.</text>
</comment>
<dbReference type="EMBL" id="JBHSAJ010000048">
    <property type="protein sequence ID" value="MFC3936200.1"/>
    <property type="molecule type" value="Genomic_DNA"/>
</dbReference>
<protein>
    <submittedName>
        <fullName evidence="3">Methylamine utilization protein</fullName>
    </submittedName>
</protein>
<feature type="signal peptide" evidence="2">
    <location>
        <begin position="1"/>
        <end position="36"/>
    </location>
</feature>
<proteinExistence type="predicted"/>
<name>A0ABV8DCW3_9BURK</name>
<keyword evidence="4" id="KW-1185">Reference proteome</keyword>